<evidence type="ECO:0000259" key="4">
    <source>
        <dbReference type="PROSITE" id="PS50043"/>
    </source>
</evidence>
<dbReference type="SMART" id="SM00421">
    <property type="entry name" value="HTH_LUXR"/>
    <property type="match status" value="1"/>
</dbReference>
<proteinExistence type="predicted"/>
<dbReference type="PROSITE" id="PS00622">
    <property type="entry name" value="HTH_LUXR_1"/>
    <property type="match status" value="1"/>
</dbReference>
<keyword evidence="1" id="KW-0805">Transcription regulation</keyword>
<feature type="domain" description="HTH luxR-type" evidence="4">
    <location>
        <begin position="143"/>
        <end position="208"/>
    </location>
</feature>
<evidence type="ECO:0000256" key="1">
    <source>
        <dbReference type="ARBA" id="ARBA00023015"/>
    </source>
</evidence>
<dbReference type="OrthoDB" id="9810375at2"/>
<dbReference type="GO" id="GO:0003677">
    <property type="term" value="F:DNA binding"/>
    <property type="evidence" value="ECO:0007669"/>
    <property type="project" value="UniProtKB-KW"/>
</dbReference>
<evidence type="ECO:0000256" key="3">
    <source>
        <dbReference type="ARBA" id="ARBA00023163"/>
    </source>
</evidence>
<organism evidence="5 6">
    <name type="scientific">Aliishimia ponticola</name>
    <dbReference type="NCBI Taxonomy" id="2499833"/>
    <lineage>
        <taxon>Bacteria</taxon>
        <taxon>Pseudomonadati</taxon>
        <taxon>Pseudomonadota</taxon>
        <taxon>Alphaproteobacteria</taxon>
        <taxon>Rhodobacterales</taxon>
        <taxon>Paracoccaceae</taxon>
        <taxon>Aliishimia</taxon>
    </lineage>
</organism>
<dbReference type="InterPro" id="IPR016032">
    <property type="entry name" value="Sig_transdc_resp-reg_C-effctor"/>
</dbReference>
<dbReference type="PROSITE" id="PS50043">
    <property type="entry name" value="HTH_LUXR_2"/>
    <property type="match status" value="1"/>
</dbReference>
<dbReference type="Gene3D" id="1.10.10.10">
    <property type="entry name" value="Winged helix-like DNA-binding domain superfamily/Winged helix DNA-binding domain"/>
    <property type="match status" value="1"/>
</dbReference>
<keyword evidence="2" id="KW-0238">DNA-binding</keyword>
<sequence>MLINIISSAGMFRDLIAQAVDDAGHEVSTILDDLSGGDSLPAEAVVVIICRSTENDFCANLRELRGHRPDLAIAIVCPTRLEQELVRDVGDCVNGIFPDDKPISLILASLPALSEGYRLVPPARAPTSGIQVKRVTHENCRDDDHGTPQLSSREETVLERILGGQSNKEIARDLGISDSTVKVHMRSIFRKIGVRNRTQAAMWATRQN</sequence>
<dbReference type="EMBL" id="SRKY01000001">
    <property type="protein sequence ID" value="THH38494.1"/>
    <property type="molecule type" value="Genomic_DNA"/>
</dbReference>
<dbReference type="AlphaFoldDB" id="A0A4S4NFW6"/>
<dbReference type="Pfam" id="PF00196">
    <property type="entry name" value="GerE"/>
    <property type="match status" value="1"/>
</dbReference>
<dbReference type="PRINTS" id="PR00038">
    <property type="entry name" value="HTHLUXR"/>
</dbReference>
<dbReference type="PANTHER" id="PTHR44688:SF16">
    <property type="entry name" value="DNA-BINDING TRANSCRIPTIONAL ACTIVATOR DEVR_DOSR"/>
    <property type="match status" value="1"/>
</dbReference>
<name>A0A4S4NFW6_9RHOB</name>
<dbReference type="PANTHER" id="PTHR44688">
    <property type="entry name" value="DNA-BINDING TRANSCRIPTIONAL ACTIVATOR DEVR_DOSR"/>
    <property type="match status" value="1"/>
</dbReference>
<dbReference type="SUPFAM" id="SSF46894">
    <property type="entry name" value="C-terminal effector domain of the bipartite response regulators"/>
    <property type="match status" value="1"/>
</dbReference>
<dbReference type="CDD" id="cd06170">
    <property type="entry name" value="LuxR_C_like"/>
    <property type="match status" value="1"/>
</dbReference>
<protein>
    <submittedName>
        <fullName evidence="5">Response regulator transcription factor</fullName>
    </submittedName>
</protein>
<keyword evidence="3" id="KW-0804">Transcription</keyword>
<accession>A0A4S4NFW6</accession>
<dbReference type="InterPro" id="IPR036388">
    <property type="entry name" value="WH-like_DNA-bd_sf"/>
</dbReference>
<keyword evidence="6" id="KW-1185">Reference proteome</keyword>
<gene>
    <name evidence="5" type="ORF">E4Z66_02685</name>
</gene>
<evidence type="ECO:0000313" key="6">
    <source>
        <dbReference type="Proteomes" id="UP000306602"/>
    </source>
</evidence>
<evidence type="ECO:0000313" key="5">
    <source>
        <dbReference type="EMBL" id="THH38494.1"/>
    </source>
</evidence>
<dbReference type="InterPro" id="IPR000792">
    <property type="entry name" value="Tscrpt_reg_LuxR_C"/>
</dbReference>
<evidence type="ECO:0000256" key="2">
    <source>
        <dbReference type="ARBA" id="ARBA00023125"/>
    </source>
</evidence>
<reference evidence="5 6" key="1">
    <citation type="submission" date="2019-04" db="EMBL/GenBank/DDBJ databases">
        <title>Shimia ponticola sp. nov., isolated from seawater.</title>
        <authorList>
            <person name="Kim Y.-O."/>
            <person name="Yoon J.-H."/>
        </authorList>
    </citation>
    <scope>NUCLEOTIDE SEQUENCE [LARGE SCALE GENOMIC DNA]</scope>
    <source>
        <strain evidence="5 6">MYP11</strain>
    </source>
</reference>
<dbReference type="GO" id="GO:0006355">
    <property type="term" value="P:regulation of DNA-templated transcription"/>
    <property type="evidence" value="ECO:0007669"/>
    <property type="project" value="InterPro"/>
</dbReference>
<comment type="caution">
    <text evidence="5">The sequence shown here is derived from an EMBL/GenBank/DDBJ whole genome shotgun (WGS) entry which is preliminary data.</text>
</comment>
<dbReference type="Proteomes" id="UP000306602">
    <property type="component" value="Unassembled WGS sequence"/>
</dbReference>